<evidence type="ECO:0000256" key="8">
    <source>
        <dbReference type="ARBA" id="ARBA00023014"/>
    </source>
</evidence>
<keyword evidence="5" id="KW-0479">Metal-binding</keyword>
<proteinExistence type="inferred from homology"/>
<dbReference type="PANTHER" id="PTHR43598:SF1">
    <property type="entry name" value="FORMATE DEHYDROGENASE-O MAJOR SUBUNIT"/>
    <property type="match status" value="1"/>
</dbReference>
<dbReference type="InterPro" id="IPR006311">
    <property type="entry name" value="TAT_signal"/>
</dbReference>
<dbReference type="SUPFAM" id="SSF53706">
    <property type="entry name" value="Formate dehydrogenase/DMSO reductase, domains 1-3"/>
    <property type="match status" value="1"/>
</dbReference>
<evidence type="ECO:0000256" key="4">
    <source>
        <dbReference type="ARBA" id="ARBA00022485"/>
    </source>
</evidence>
<keyword evidence="7" id="KW-0408">Iron</keyword>
<dbReference type="GO" id="GO:0030313">
    <property type="term" value="C:cell envelope"/>
    <property type="evidence" value="ECO:0007669"/>
    <property type="project" value="UniProtKB-SubCell"/>
</dbReference>
<evidence type="ECO:0000256" key="3">
    <source>
        <dbReference type="ARBA" id="ARBA00010312"/>
    </source>
</evidence>
<dbReference type="AlphaFoldDB" id="A0A1E5G0C9"/>
<keyword evidence="8" id="KW-0411">Iron-sulfur</keyword>
<comment type="caution">
    <text evidence="10">The sequence shown here is derived from an EMBL/GenBank/DDBJ whole genome shotgun (WGS) entry which is preliminary data.</text>
</comment>
<feature type="domain" description="4Fe-4S Mo/W bis-MGD-type" evidence="9">
    <location>
        <begin position="43"/>
        <end position="99"/>
    </location>
</feature>
<evidence type="ECO:0000256" key="6">
    <source>
        <dbReference type="ARBA" id="ARBA00023002"/>
    </source>
</evidence>
<evidence type="ECO:0000313" key="11">
    <source>
        <dbReference type="Proteomes" id="UP000094296"/>
    </source>
</evidence>
<evidence type="ECO:0000256" key="5">
    <source>
        <dbReference type="ARBA" id="ARBA00022723"/>
    </source>
</evidence>
<sequence length="191" mass="21226">MKLKRREFIKLSSATGVGLALVDLGFDVNKVEASTKEFKLEGAKEFTSVCTFCSCGCGMICHEKNGKLINLEGDPDHIINEGALCSKGAAMQVIPNSDQRIKTPLYRAPGSDKWEKISWETAVEKIAKKIIDIRDKHWIDNETVGGQTYKVNRTDALSFLGGAQNNNEECYLFVKMARLLGSPFVEHQARL</sequence>
<protein>
    <recommendedName>
        <fullName evidence="9">4Fe-4S Mo/W bis-MGD-type domain-containing protein</fullName>
    </recommendedName>
</protein>
<evidence type="ECO:0000256" key="1">
    <source>
        <dbReference type="ARBA" id="ARBA00001966"/>
    </source>
</evidence>
<dbReference type="GO" id="GO:0051539">
    <property type="term" value="F:4 iron, 4 sulfur cluster binding"/>
    <property type="evidence" value="ECO:0007669"/>
    <property type="project" value="UniProtKB-KW"/>
</dbReference>
<evidence type="ECO:0000259" key="9">
    <source>
        <dbReference type="PROSITE" id="PS51669"/>
    </source>
</evidence>
<dbReference type="Pfam" id="PF04879">
    <property type="entry name" value="Molybdop_Fe4S4"/>
    <property type="match status" value="1"/>
</dbReference>
<evidence type="ECO:0000313" key="10">
    <source>
        <dbReference type="EMBL" id="OEF95917.1"/>
    </source>
</evidence>
<dbReference type="GO" id="GO:0009055">
    <property type="term" value="F:electron transfer activity"/>
    <property type="evidence" value="ECO:0007669"/>
    <property type="project" value="TreeGrafter"/>
</dbReference>
<dbReference type="InterPro" id="IPR006963">
    <property type="entry name" value="Mopterin_OxRdtase_4Fe-4S_dom"/>
</dbReference>
<keyword evidence="6" id="KW-0560">Oxidoreductase</keyword>
<dbReference type="EMBL" id="MIJE01000034">
    <property type="protein sequence ID" value="OEF95917.1"/>
    <property type="molecule type" value="Genomic_DNA"/>
</dbReference>
<comment type="cofactor">
    <cofactor evidence="1">
        <name>[4Fe-4S] cluster</name>
        <dbReference type="ChEBI" id="CHEBI:49883"/>
    </cofactor>
</comment>
<dbReference type="GO" id="GO:0009061">
    <property type="term" value="P:anaerobic respiration"/>
    <property type="evidence" value="ECO:0007669"/>
    <property type="project" value="TreeGrafter"/>
</dbReference>
<comment type="subcellular location">
    <subcellularLocation>
        <location evidence="2">Cell envelope</location>
    </subcellularLocation>
</comment>
<evidence type="ECO:0000256" key="7">
    <source>
        <dbReference type="ARBA" id="ARBA00023004"/>
    </source>
</evidence>
<keyword evidence="4" id="KW-0004">4Fe-4S</keyword>
<dbReference type="SMART" id="SM00926">
    <property type="entry name" value="Molybdop_Fe4S4"/>
    <property type="match status" value="1"/>
</dbReference>
<dbReference type="PANTHER" id="PTHR43598">
    <property type="entry name" value="TUNGSTEN-CONTAINING FORMYLMETHANOFURAN DEHYDROGENASE 2 SUBUNIT B"/>
    <property type="match status" value="1"/>
</dbReference>
<dbReference type="PROSITE" id="PS51318">
    <property type="entry name" value="TAT"/>
    <property type="match status" value="1"/>
</dbReference>
<dbReference type="Gene3D" id="2.20.25.90">
    <property type="entry name" value="ADC-like domains"/>
    <property type="match status" value="1"/>
</dbReference>
<dbReference type="GO" id="GO:0030151">
    <property type="term" value="F:molybdenum ion binding"/>
    <property type="evidence" value="ECO:0007669"/>
    <property type="project" value="TreeGrafter"/>
</dbReference>
<dbReference type="Pfam" id="PF00384">
    <property type="entry name" value="Molybdopterin"/>
    <property type="match status" value="1"/>
</dbReference>
<dbReference type="Gene3D" id="3.40.50.740">
    <property type="match status" value="1"/>
</dbReference>
<keyword evidence="11" id="KW-1185">Reference proteome</keyword>
<dbReference type="GO" id="GO:0016491">
    <property type="term" value="F:oxidoreductase activity"/>
    <property type="evidence" value="ECO:0007669"/>
    <property type="project" value="UniProtKB-KW"/>
</dbReference>
<dbReference type="InterPro" id="IPR006656">
    <property type="entry name" value="Mopterin_OxRdtase"/>
</dbReference>
<accession>A0A1E5G0C9</accession>
<gene>
    <name evidence="10" type="ORF">BHF68_11035</name>
</gene>
<organism evidence="10 11">
    <name type="scientific">Desulfuribacillus alkaliarsenatis</name>
    <dbReference type="NCBI Taxonomy" id="766136"/>
    <lineage>
        <taxon>Bacteria</taxon>
        <taxon>Bacillati</taxon>
        <taxon>Bacillota</taxon>
        <taxon>Desulfuribacillia</taxon>
        <taxon>Desulfuribacillales</taxon>
        <taxon>Desulfuribacillaceae</taxon>
        <taxon>Desulfuribacillus</taxon>
    </lineage>
</organism>
<dbReference type="STRING" id="766136.BHF68_11035"/>
<comment type="similarity">
    <text evidence="3">Belongs to the prokaryotic molybdopterin-containing oxidoreductase family.</text>
</comment>
<evidence type="ECO:0000256" key="2">
    <source>
        <dbReference type="ARBA" id="ARBA00004196"/>
    </source>
</evidence>
<name>A0A1E5G0C9_9FIRM</name>
<reference evidence="10 11" key="1">
    <citation type="submission" date="2016-09" db="EMBL/GenBank/DDBJ databases">
        <title>Draft genome sequence for the type strain of Desulfuribacillus alkaliarsenatis AHT28, an obligately anaerobic, sulfidogenic bacterium isolated from Russian soda lake sediments.</title>
        <authorList>
            <person name="Abin C.A."/>
            <person name="Hollibaugh J.T."/>
        </authorList>
    </citation>
    <scope>NUCLEOTIDE SEQUENCE [LARGE SCALE GENOMIC DNA]</scope>
    <source>
        <strain evidence="10 11">AHT28</strain>
    </source>
</reference>
<dbReference type="Proteomes" id="UP000094296">
    <property type="component" value="Unassembled WGS sequence"/>
</dbReference>
<dbReference type="PROSITE" id="PS51669">
    <property type="entry name" value="4FE4S_MOW_BIS_MGD"/>
    <property type="match status" value="1"/>
</dbReference>